<dbReference type="Proteomes" id="UP000243657">
    <property type="component" value="Unassembled WGS sequence"/>
</dbReference>
<reference evidence="2 3" key="1">
    <citation type="journal article" date="2017" name="BMC Genomics">
        <title>Comparative genomic and phylogenomic analyses of the Bifidobacteriaceae family.</title>
        <authorList>
            <person name="Lugli G.A."/>
            <person name="Milani C."/>
            <person name="Turroni F."/>
            <person name="Duranti S."/>
            <person name="Mancabelli L."/>
            <person name="Mangifesta M."/>
            <person name="Ferrario C."/>
            <person name="Modesto M."/>
            <person name="Mattarelli P."/>
            <person name="Jiri K."/>
            <person name="van Sinderen D."/>
            <person name="Ventura M."/>
        </authorList>
    </citation>
    <scope>NUCLEOTIDE SEQUENCE [LARGE SCALE GENOMIC DNA]</scope>
    <source>
        <strain evidence="2 3">DSM 24762</strain>
    </source>
</reference>
<feature type="transmembrane region" description="Helical" evidence="1">
    <location>
        <begin position="157"/>
        <end position="180"/>
    </location>
</feature>
<organism evidence="2 3">
    <name type="scientific">Alloscardovia macacae</name>
    <dbReference type="NCBI Taxonomy" id="1160091"/>
    <lineage>
        <taxon>Bacteria</taxon>
        <taxon>Bacillati</taxon>
        <taxon>Actinomycetota</taxon>
        <taxon>Actinomycetes</taxon>
        <taxon>Bifidobacteriales</taxon>
        <taxon>Bifidobacteriaceae</taxon>
        <taxon>Alloscardovia</taxon>
    </lineage>
</organism>
<keyword evidence="1" id="KW-1133">Transmembrane helix</keyword>
<keyword evidence="1" id="KW-0472">Membrane</keyword>
<name>A0A261F655_9BIFI</name>
<keyword evidence="1" id="KW-0812">Transmembrane</keyword>
<feature type="transmembrane region" description="Helical" evidence="1">
    <location>
        <begin position="83"/>
        <end position="103"/>
    </location>
</feature>
<dbReference type="EMBL" id="MWWT01000003">
    <property type="protein sequence ID" value="OZG54601.1"/>
    <property type="molecule type" value="Genomic_DNA"/>
</dbReference>
<sequence length="216" mass="23798">MVEAKEAKKEAKKEIAVDAIVATTTTEQISIADAQRQYRRSPWKYVLVTLLVLLSVTVPYGVGRDFAVHRTAQTIWVLSQVQPIGWALLSWASMVVTMMALALATIESAWRTWGALAYVSFVVEQFLSGFALFSPSYWWGTKVIFGSSNVYANGVNAGIMCSAWALGVFVVVYTVTLLFVPKGSKLNVVTRSWAAFLTFFGIQFFALIVAMFGGLI</sequence>
<dbReference type="RefSeq" id="WP_094726244.1">
    <property type="nucleotide sequence ID" value="NZ_JBHLWS010000002.1"/>
</dbReference>
<protein>
    <submittedName>
        <fullName evidence="2">Teichoic acid transporter</fullName>
    </submittedName>
</protein>
<keyword evidence="3" id="KW-1185">Reference proteome</keyword>
<feature type="transmembrane region" description="Helical" evidence="1">
    <location>
        <begin position="115"/>
        <end position="137"/>
    </location>
</feature>
<evidence type="ECO:0000313" key="2">
    <source>
        <dbReference type="EMBL" id="OZG54601.1"/>
    </source>
</evidence>
<evidence type="ECO:0000256" key="1">
    <source>
        <dbReference type="SAM" id="Phobius"/>
    </source>
</evidence>
<comment type="caution">
    <text evidence="2">The sequence shown here is derived from an EMBL/GenBank/DDBJ whole genome shotgun (WGS) entry which is preliminary data.</text>
</comment>
<accession>A0A261F655</accession>
<feature type="transmembrane region" description="Helical" evidence="1">
    <location>
        <begin position="192"/>
        <end position="215"/>
    </location>
</feature>
<dbReference type="AlphaFoldDB" id="A0A261F655"/>
<feature type="transmembrane region" description="Helical" evidence="1">
    <location>
        <begin position="45"/>
        <end position="63"/>
    </location>
</feature>
<proteinExistence type="predicted"/>
<gene>
    <name evidence="2" type="ORF">ALMA_0478</name>
</gene>
<evidence type="ECO:0000313" key="3">
    <source>
        <dbReference type="Proteomes" id="UP000243657"/>
    </source>
</evidence>